<evidence type="ECO:0000313" key="1">
    <source>
        <dbReference type="EMBL" id="KIH68806.1"/>
    </source>
</evidence>
<proteinExistence type="predicted"/>
<dbReference type="Proteomes" id="UP000054047">
    <property type="component" value="Unassembled WGS sequence"/>
</dbReference>
<evidence type="ECO:0000313" key="2">
    <source>
        <dbReference type="Proteomes" id="UP000054047"/>
    </source>
</evidence>
<accession>A0A0C2HGP8</accession>
<gene>
    <name evidence="1" type="ORF">ANCDUO_00854</name>
</gene>
<dbReference type="EMBL" id="KN726287">
    <property type="protein sequence ID" value="KIH68806.1"/>
    <property type="molecule type" value="Genomic_DNA"/>
</dbReference>
<organism evidence="1 2">
    <name type="scientific">Ancylostoma duodenale</name>
    <dbReference type="NCBI Taxonomy" id="51022"/>
    <lineage>
        <taxon>Eukaryota</taxon>
        <taxon>Metazoa</taxon>
        <taxon>Ecdysozoa</taxon>
        <taxon>Nematoda</taxon>
        <taxon>Chromadorea</taxon>
        <taxon>Rhabditida</taxon>
        <taxon>Rhabditina</taxon>
        <taxon>Rhabditomorpha</taxon>
        <taxon>Strongyloidea</taxon>
        <taxon>Ancylostomatidae</taxon>
        <taxon>Ancylostomatinae</taxon>
        <taxon>Ancylostoma</taxon>
    </lineage>
</organism>
<reference evidence="1 2" key="1">
    <citation type="submission" date="2013-12" db="EMBL/GenBank/DDBJ databases">
        <title>Draft genome of the parsitic nematode Ancylostoma duodenale.</title>
        <authorList>
            <person name="Mitreva M."/>
        </authorList>
    </citation>
    <scope>NUCLEOTIDE SEQUENCE [LARGE SCALE GENOMIC DNA]</scope>
    <source>
        <strain evidence="1 2">Zhejiang</strain>
    </source>
</reference>
<dbReference type="AlphaFoldDB" id="A0A0C2HGP8"/>
<sequence>MAFDPNKNTWNHNFAEGIKGMEVKLDVLKSTKETQHYEEHKRYVMTCKPRLPHYVWPSLEKLLVTLYKHPNLH</sequence>
<name>A0A0C2HGP8_9BILA</name>
<dbReference type="OrthoDB" id="6355676at2759"/>
<keyword evidence="2" id="KW-1185">Reference proteome</keyword>
<protein>
    <submittedName>
        <fullName evidence="1">Uncharacterized protein</fullName>
    </submittedName>
</protein>